<evidence type="ECO:0000256" key="2">
    <source>
        <dbReference type="ARBA" id="ARBA00022490"/>
    </source>
</evidence>
<dbReference type="GO" id="GO:0004452">
    <property type="term" value="F:isopentenyl-diphosphate delta-isomerase activity"/>
    <property type="evidence" value="ECO:0007669"/>
    <property type="project" value="UniProtKB-UniRule"/>
</dbReference>
<keyword evidence="4 11" id="KW-0288">FMN</keyword>
<keyword evidence="9 11" id="KW-0413">Isomerase</keyword>
<keyword evidence="5 11" id="KW-0479">Metal-binding</keyword>
<evidence type="ECO:0000256" key="8">
    <source>
        <dbReference type="ARBA" id="ARBA00023229"/>
    </source>
</evidence>
<dbReference type="PANTHER" id="PTHR43665">
    <property type="entry name" value="ISOPENTENYL-DIPHOSPHATE DELTA-ISOMERASE"/>
    <property type="match status" value="1"/>
</dbReference>
<feature type="binding site" evidence="11">
    <location>
        <position position="189"/>
    </location>
    <ligand>
        <name>FMN</name>
        <dbReference type="ChEBI" id="CHEBI:58210"/>
    </ligand>
</feature>
<evidence type="ECO:0000313" key="13">
    <source>
        <dbReference type="EMBL" id="MDY5154148.1"/>
    </source>
</evidence>
<accession>A0AAW9HSV1</accession>
<evidence type="ECO:0000256" key="9">
    <source>
        <dbReference type="ARBA" id="ARBA00023235"/>
    </source>
</evidence>
<comment type="catalytic activity">
    <reaction evidence="11">
        <text>isopentenyl diphosphate = dimethylallyl diphosphate</text>
        <dbReference type="Rhea" id="RHEA:23284"/>
        <dbReference type="ChEBI" id="CHEBI:57623"/>
        <dbReference type="ChEBI" id="CHEBI:128769"/>
        <dbReference type="EC" id="5.3.3.2"/>
    </reaction>
</comment>
<keyword evidence="3 11" id="KW-0285">Flavoprotein</keyword>
<evidence type="ECO:0000259" key="12">
    <source>
        <dbReference type="Pfam" id="PF01070"/>
    </source>
</evidence>
<feature type="binding site" evidence="11">
    <location>
        <position position="214"/>
    </location>
    <ligand>
        <name>FMN</name>
        <dbReference type="ChEBI" id="CHEBI:58210"/>
    </ligand>
</feature>
<dbReference type="Gene3D" id="3.20.20.70">
    <property type="entry name" value="Aldolase class I"/>
    <property type="match status" value="1"/>
</dbReference>
<comment type="caution">
    <text evidence="11">Lacks conserved residue(s) required for the propagation of feature annotation.</text>
</comment>
<dbReference type="EC" id="5.3.3.2" evidence="11"/>
<dbReference type="GO" id="GO:0070402">
    <property type="term" value="F:NADPH binding"/>
    <property type="evidence" value="ECO:0007669"/>
    <property type="project" value="UniProtKB-UniRule"/>
</dbReference>
<dbReference type="RefSeq" id="WP_320756133.1">
    <property type="nucleotide sequence ID" value="NZ_JAWNGC010000001.1"/>
</dbReference>
<keyword evidence="7 11" id="KW-0521">NADP</keyword>
<dbReference type="CDD" id="cd02811">
    <property type="entry name" value="IDI-2_FMN"/>
    <property type="match status" value="1"/>
</dbReference>
<keyword evidence="6 11" id="KW-0460">Magnesium</keyword>
<dbReference type="InterPro" id="IPR013785">
    <property type="entry name" value="Aldolase_TIM"/>
</dbReference>
<feature type="binding site" evidence="11">
    <location>
        <begin position="276"/>
        <end position="278"/>
    </location>
    <ligand>
        <name>FMN</name>
        <dbReference type="ChEBI" id="CHEBI:58210"/>
    </ligand>
</feature>
<feature type="binding site" evidence="11">
    <location>
        <position position="157"/>
    </location>
    <ligand>
        <name>substrate</name>
    </ligand>
</feature>
<sequence>MSTFSHQPLHSSRKDDHVAHALAQEEQRNDWDNVEFVHHALGACDVASVDISTEFAGARWATPFYINAMTGGSHATGELNRRLAVAAREYHVPMASGSTSVALDYPELAHTFTVIREENPDGFIFANIGVNRSVDDAKRAVDLLQANALQVHVNAVQELIMPEGDREFSHWLATIERIRKGVEVPVVVKEVGFGLSVRTLRQLASAGVEFADVSGRGGINFATIENERRRLKDFAYMAGFGQSAAMCLLATGLRSLKPGATEFIHPALPTLAASGGVRTPLDLMRGLALGAKAVGVAGHFLRRAQIGEEAVVETLGMWAEHSRSLMALLGARRVSDLVNADVTLHGDLVRFA</sequence>
<protein>
    <recommendedName>
        <fullName evidence="11">Isopentenyl-diphosphate delta-isomerase</fullName>
        <shortName evidence="11">IPP isomerase</shortName>
        <ecNumber evidence="11">5.3.3.2</ecNumber>
    </recommendedName>
    <alternativeName>
        <fullName evidence="11">Isopentenyl diphosphate:dimethylallyl diphosphate isomerase</fullName>
    </alternativeName>
    <alternativeName>
        <fullName evidence="11">Isopentenyl pyrophosphate isomerase</fullName>
    </alternativeName>
    <alternativeName>
        <fullName evidence="11">Type 2 isopentenyl diphosphate isomerase</fullName>
        <shortName evidence="11">IDI-2</shortName>
    </alternativeName>
</protein>
<comment type="subcellular location">
    <subcellularLocation>
        <location evidence="11">Cytoplasm</location>
    </subcellularLocation>
</comment>
<keyword evidence="8 11" id="KW-0414">Isoprene biosynthesis</keyword>
<name>A0AAW9HSV1_9ACTO</name>
<evidence type="ECO:0000256" key="4">
    <source>
        <dbReference type="ARBA" id="ARBA00022643"/>
    </source>
</evidence>
<feature type="binding site" evidence="11">
    <location>
        <position position="98"/>
    </location>
    <ligand>
        <name>FMN</name>
        <dbReference type="ChEBI" id="CHEBI:58210"/>
    </ligand>
</feature>
<dbReference type="EMBL" id="JAWNGC010000001">
    <property type="protein sequence ID" value="MDY5154148.1"/>
    <property type="molecule type" value="Genomic_DNA"/>
</dbReference>
<dbReference type="Pfam" id="PF01070">
    <property type="entry name" value="FMN_dh"/>
    <property type="match status" value="2"/>
</dbReference>
<comment type="cofactor">
    <cofactor evidence="11">
        <name>Mg(2+)</name>
        <dbReference type="ChEBI" id="CHEBI:18420"/>
    </cofactor>
</comment>
<evidence type="ECO:0000313" key="14">
    <source>
        <dbReference type="Proteomes" id="UP001281731"/>
    </source>
</evidence>
<comment type="cofactor">
    <cofactor evidence="11">
        <name>NADPH</name>
        <dbReference type="ChEBI" id="CHEBI:57783"/>
    </cofactor>
</comment>
<dbReference type="InterPro" id="IPR000262">
    <property type="entry name" value="FMN-dep_DH"/>
</dbReference>
<comment type="subunit">
    <text evidence="10 11">Homooctamer. Dimer of tetramers.</text>
</comment>
<feature type="binding site" evidence="11">
    <location>
        <position position="158"/>
    </location>
    <ligand>
        <name>Mg(2+)</name>
        <dbReference type="ChEBI" id="CHEBI:18420"/>
    </ligand>
</feature>
<feature type="domain" description="FMN-dependent dehydrogenase" evidence="12">
    <location>
        <begin position="23"/>
        <end position="100"/>
    </location>
</feature>
<dbReference type="SUPFAM" id="SSF51395">
    <property type="entry name" value="FMN-linked oxidoreductases"/>
    <property type="match status" value="1"/>
</dbReference>
<feature type="domain" description="FMN-dependent dehydrogenase" evidence="12">
    <location>
        <begin position="170"/>
        <end position="340"/>
    </location>
</feature>
<feature type="binding site" evidence="11">
    <location>
        <begin position="13"/>
        <end position="14"/>
    </location>
    <ligand>
        <name>substrate</name>
    </ligand>
</feature>
<reference evidence="13" key="1">
    <citation type="submission" date="2023-10" db="EMBL/GenBank/DDBJ databases">
        <title>Whole Genome based description of the genera Actinobaculum and Actinotignum reveals a complex phylogenetic relationship within the species included in the genus Actinotignum.</title>
        <authorList>
            <person name="Jensen C.S."/>
            <person name="Dargis R."/>
            <person name="Kemp M."/>
            <person name="Christensen J.J."/>
        </authorList>
    </citation>
    <scope>NUCLEOTIDE SEQUENCE</scope>
    <source>
        <strain evidence="13">SLA_B511</strain>
    </source>
</reference>
<dbReference type="PIRSF" id="PIRSF003314">
    <property type="entry name" value="IPP_isomerase"/>
    <property type="match status" value="1"/>
</dbReference>
<evidence type="ECO:0000256" key="6">
    <source>
        <dbReference type="ARBA" id="ARBA00022842"/>
    </source>
</evidence>
<dbReference type="HAMAP" id="MF_00354">
    <property type="entry name" value="Idi_2"/>
    <property type="match status" value="1"/>
</dbReference>
<dbReference type="GO" id="GO:0008299">
    <property type="term" value="P:isoprenoid biosynthetic process"/>
    <property type="evidence" value="ECO:0007669"/>
    <property type="project" value="UniProtKB-UniRule"/>
</dbReference>
<comment type="cofactor">
    <cofactor evidence="1 11">
        <name>FMN</name>
        <dbReference type="ChEBI" id="CHEBI:58210"/>
    </cofactor>
</comment>
<dbReference type="InterPro" id="IPR011179">
    <property type="entry name" value="IPdP_isomerase"/>
</dbReference>
<proteinExistence type="inferred from homology"/>
<comment type="similarity">
    <text evidence="11">Belongs to the IPP isomerase type 2 family.</text>
</comment>
<keyword evidence="2 11" id="KW-0963">Cytoplasm</keyword>
<gene>
    <name evidence="11 13" type="primary">fni</name>
    <name evidence="13" type="ORF">R6G80_00160</name>
</gene>
<comment type="function">
    <text evidence="11">Involved in the biosynthesis of isoprenoids. Catalyzes the 1,3-allylic rearrangement of the homoallylic substrate isopentenyl (IPP) to its allylic isomer, dimethylallyl diphosphate (DMAPP).</text>
</comment>
<feature type="binding site" evidence="11">
    <location>
        <position position="127"/>
    </location>
    <ligand>
        <name>FMN</name>
        <dbReference type="ChEBI" id="CHEBI:58210"/>
    </ligand>
</feature>
<dbReference type="AlphaFoldDB" id="A0AAW9HSV1"/>
<dbReference type="GO" id="GO:0016491">
    <property type="term" value="F:oxidoreductase activity"/>
    <property type="evidence" value="ECO:0007669"/>
    <property type="project" value="InterPro"/>
</dbReference>
<dbReference type="GO" id="GO:0005737">
    <property type="term" value="C:cytoplasm"/>
    <property type="evidence" value="ECO:0007669"/>
    <property type="project" value="UniProtKB-SubCell"/>
</dbReference>
<dbReference type="GO" id="GO:0010181">
    <property type="term" value="F:FMN binding"/>
    <property type="evidence" value="ECO:0007669"/>
    <property type="project" value="UniProtKB-UniRule"/>
</dbReference>
<comment type="caution">
    <text evidence="13">The sequence shown here is derived from an EMBL/GenBank/DDBJ whole genome shotgun (WGS) entry which is preliminary data.</text>
</comment>
<evidence type="ECO:0000256" key="5">
    <source>
        <dbReference type="ARBA" id="ARBA00022723"/>
    </source>
</evidence>
<dbReference type="Proteomes" id="UP001281731">
    <property type="component" value="Unassembled WGS sequence"/>
</dbReference>
<evidence type="ECO:0000256" key="11">
    <source>
        <dbReference type="HAMAP-Rule" id="MF_00354"/>
    </source>
</evidence>
<dbReference type="GO" id="GO:0000287">
    <property type="term" value="F:magnesium ion binding"/>
    <property type="evidence" value="ECO:0007669"/>
    <property type="project" value="UniProtKB-UniRule"/>
</dbReference>
<evidence type="ECO:0000256" key="1">
    <source>
        <dbReference type="ARBA" id="ARBA00001917"/>
    </source>
</evidence>
<evidence type="ECO:0000256" key="3">
    <source>
        <dbReference type="ARBA" id="ARBA00022630"/>
    </source>
</evidence>
<dbReference type="NCBIfam" id="TIGR02151">
    <property type="entry name" value="IPP_isom_2"/>
    <property type="match status" value="1"/>
</dbReference>
<evidence type="ECO:0000256" key="10">
    <source>
        <dbReference type="ARBA" id="ARBA00025810"/>
    </source>
</evidence>
<dbReference type="PANTHER" id="PTHR43665:SF1">
    <property type="entry name" value="ISOPENTENYL-DIPHOSPHATE DELTA-ISOMERASE"/>
    <property type="match status" value="1"/>
</dbReference>
<evidence type="ECO:0000256" key="7">
    <source>
        <dbReference type="ARBA" id="ARBA00022857"/>
    </source>
</evidence>
<organism evidence="13 14">
    <name type="scientific">Actinotignum urinale</name>
    <dbReference type="NCBI Taxonomy" id="190146"/>
    <lineage>
        <taxon>Bacteria</taxon>
        <taxon>Bacillati</taxon>
        <taxon>Actinomycetota</taxon>
        <taxon>Actinomycetes</taxon>
        <taxon>Actinomycetales</taxon>
        <taxon>Actinomycetaceae</taxon>
        <taxon>Actinotignum</taxon>
    </lineage>
</organism>
<feature type="binding site" evidence="11">
    <location>
        <begin position="68"/>
        <end position="70"/>
    </location>
    <ligand>
        <name>FMN</name>
        <dbReference type="ChEBI" id="CHEBI:58210"/>
    </ligand>
</feature>
<feature type="binding site" evidence="11">
    <location>
        <begin position="297"/>
        <end position="298"/>
    </location>
    <ligand>
        <name>FMN</name>
        <dbReference type="ChEBI" id="CHEBI:58210"/>
    </ligand>
</feature>